<accession>A0ABU7MJQ7</accession>
<dbReference type="Gene3D" id="3.40.605.10">
    <property type="entry name" value="Aldehyde Dehydrogenase, Chain A, domain 1"/>
    <property type="match status" value="1"/>
</dbReference>
<keyword evidence="1" id="KW-0560">Oxidoreductase</keyword>
<comment type="caution">
    <text evidence="3">The sequence shown here is derived from an EMBL/GenBank/DDBJ whole genome shotgun (WGS) entry which is preliminary data.</text>
</comment>
<sequence>MEDFRENLVNGEWTKGSGAEFETIDPYRQEPWAVFTAASPEDVDVAIAAARAAFPAWRRTPAYDRAKLLFRLADLIERDADTLAEYDTRHNGKAIREHRSQARFAARQTRFIAGAIDKVLGETKPQDKYDLIDFTVREPLGVVAAISAWNSPLQNAANKIAPAVAAGNTIVLKPSESATGSALALGRLVVEAGFPPGVVNIIAGAAETGQALTEHSGIDMVAFTGGIDAARRIAANAAANMVPGLYELGGKSANIIFEDADLDRAIPGAVSGIFAASGQTCVAGSRLLVHDSIYDQVIDGIVELAGAITFGDPLEPETQVGPVAHAAHFRRIQGEIQAAIEDGARLVTGGGSPEGRDGTLFVAPTVFADVTPDMRLARREVFGPVLAVMRFSDEAEAIEIANGTEFGLAAGVWTTNFARAHRVGQELVAGTVWVNTYRTISATAPFGGFKRSGYGRERGTDALLEYTATKNLMLDISDSARDPFVMGTGN</sequence>
<dbReference type="Gene3D" id="3.40.309.10">
    <property type="entry name" value="Aldehyde Dehydrogenase, Chain A, domain 2"/>
    <property type="match status" value="1"/>
</dbReference>
<dbReference type="RefSeq" id="WP_330435769.1">
    <property type="nucleotide sequence ID" value="NZ_JAZDUF010000008.1"/>
</dbReference>
<reference evidence="3 4" key="1">
    <citation type="submission" date="2024-01" db="EMBL/GenBank/DDBJ databases">
        <title>Draft genome sequence of Gordonia sp. LSe1-13.</title>
        <authorList>
            <person name="Suphannarot A."/>
            <person name="Mingma R."/>
        </authorList>
    </citation>
    <scope>NUCLEOTIDE SEQUENCE [LARGE SCALE GENOMIC DNA]</scope>
    <source>
        <strain evidence="3 4">LSe1-13</strain>
    </source>
</reference>
<dbReference type="InterPro" id="IPR016160">
    <property type="entry name" value="Ald_DH_CS_CYS"/>
</dbReference>
<dbReference type="Pfam" id="PF00171">
    <property type="entry name" value="Aldedh"/>
    <property type="match status" value="1"/>
</dbReference>
<dbReference type="PANTHER" id="PTHR11699">
    <property type="entry name" value="ALDEHYDE DEHYDROGENASE-RELATED"/>
    <property type="match status" value="1"/>
</dbReference>
<dbReference type="Proteomes" id="UP001347146">
    <property type="component" value="Unassembled WGS sequence"/>
</dbReference>
<evidence type="ECO:0000259" key="2">
    <source>
        <dbReference type="Pfam" id="PF00171"/>
    </source>
</evidence>
<evidence type="ECO:0000313" key="3">
    <source>
        <dbReference type="EMBL" id="MEE3853018.1"/>
    </source>
</evidence>
<feature type="domain" description="Aldehyde dehydrogenase" evidence="2">
    <location>
        <begin position="13"/>
        <end position="471"/>
    </location>
</feature>
<evidence type="ECO:0000256" key="1">
    <source>
        <dbReference type="ARBA" id="ARBA00023002"/>
    </source>
</evidence>
<dbReference type="InterPro" id="IPR015590">
    <property type="entry name" value="Aldehyde_DH_dom"/>
</dbReference>
<dbReference type="InterPro" id="IPR016162">
    <property type="entry name" value="Ald_DH_N"/>
</dbReference>
<organism evidence="3 4">
    <name type="scientific">Gordonia sesuvii</name>
    <dbReference type="NCBI Taxonomy" id="3116777"/>
    <lineage>
        <taxon>Bacteria</taxon>
        <taxon>Bacillati</taxon>
        <taxon>Actinomycetota</taxon>
        <taxon>Actinomycetes</taxon>
        <taxon>Mycobacteriales</taxon>
        <taxon>Gordoniaceae</taxon>
        <taxon>Gordonia</taxon>
    </lineage>
</organism>
<evidence type="ECO:0000313" key="4">
    <source>
        <dbReference type="Proteomes" id="UP001347146"/>
    </source>
</evidence>
<gene>
    <name evidence="3" type="ORF">VZC37_21965</name>
</gene>
<dbReference type="InterPro" id="IPR016161">
    <property type="entry name" value="Ald_DH/histidinol_DH"/>
</dbReference>
<dbReference type="PROSITE" id="PS00070">
    <property type="entry name" value="ALDEHYDE_DEHYDR_CYS"/>
    <property type="match status" value="1"/>
</dbReference>
<dbReference type="EMBL" id="JAZDUF010000008">
    <property type="protein sequence ID" value="MEE3853018.1"/>
    <property type="molecule type" value="Genomic_DNA"/>
</dbReference>
<name>A0ABU7MJQ7_9ACTN</name>
<protein>
    <submittedName>
        <fullName evidence="3">Aldehyde dehydrogenase family protein</fullName>
    </submittedName>
</protein>
<keyword evidence="4" id="KW-1185">Reference proteome</keyword>
<proteinExistence type="predicted"/>
<dbReference type="SUPFAM" id="SSF53720">
    <property type="entry name" value="ALDH-like"/>
    <property type="match status" value="1"/>
</dbReference>
<dbReference type="InterPro" id="IPR016163">
    <property type="entry name" value="Ald_DH_C"/>
</dbReference>